<dbReference type="EMBL" id="CANL01000005">
    <property type="protein sequence ID" value="CCM62789.1"/>
    <property type="molecule type" value="Genomic_DNA"/>
</dbReference>
<evidence type="ECO:0000313" key="1">
    <source>
        <dbReference type="EMBL" id="CCM62789.1"/>
    </source>
</evidence>
<keyword evidence="2" id="KW-1185">Reference proteome</keyword>
<dbReference type="AlphaFoldDB" id="R4YX05"/>
<name>R4YX05_9ACTN</name>
<organism evidence="1 2">
    <name type="scientific">Candidatus Neomicrothrix parvicella RN1</name>
    <dbReference type="NCBI Taxonomy" id="1229780"/>
    <lineage>
        <taxon>Bacteria</taxon>
        <taxon>Bacillati</taxon>
        <taxon>Actinomycetota</taxon>
        <taxon>Acidimicrobiia</taxon>
        <taxon>Acidimicrobiales</taxon>
        <taxon>Microthrixaceae</taxon>
        <taxon>Candidatus Neomicrothrix</taxon>
    </lineage>
</organism>
<protein>
    <submittedName>
        <fullName evidence="1">Uncharacterized protein</fullName>
    </submittedName>
</protein>
<comment type="caution">
    <text evidence="1">The sequence shown here is derived from an EMBL/GenBank/DDBJ whole genome shotgun (WGS) entry which is preliminary data.</text>
</comment>
<evidence type="ECO:0000313" key="2">
    <source>
        <dbReference type="Proteomes" id="UP000018291"/>
    </source>
</evidence>
<proteinExistence type="predicted"/>
<gene>
    <name evidence="1" type="ORF">BN381_130347</name>
</gene>
<accession>R4YX05</accession>
<reference evidence="1 2" key="1">
    <citation type="journal article" date="2013" name="ISME J.">
        <title>Metabolic model for the filamentous 'Candidatus Microthrix parvicella' based on genomic and metagenomic analyses.</title>
        <authorList>
            <person name="Jon McIlroy S."/>
            <person name="Kristiansen R."/>
            <person name="Albertsen M."/>
            <person name="Michael Karst S."/>
            <person name="Rossetti S."/>
            <person name="Lund Nielsen J."/>
            <person name="Tandoi V."/>
            <person name="James Seviour R."/>
            <person name="Nielsen P.H."/>
        </authorList>
    </citation>
    <scope>NUCLEOTIDE SEQUENCE [LARGE SCALE GENOMIC DNA]</scope>
    <source>
        <strain evidence="1 2">RN1</strain>
    </source>
</reference>
<dbReference type="HOGENOM" id="CLU_2714887_0_0_11"/>
<dbReference type="Proteomes" id="UP000018291">
    <property type="component" value="Unassembled WGS sequence"/>
</dbReference>
<sequence length="72" mass="8335">MTRPRGGRVLLHNTRQINMPTNPGNNAQRMVSNQFTLPCRCHYPGAKYTRLWSLATNHGTSLDHERQIRLSY</sequence>